<reference evidence="1 2" key="1">
    <citation type="journal article" date="2023" name="Nucleic Acids Res.">
        <title>The hologenome of Daphnia magna reveals possible DNA methylation and microbiome-mediated evolution of the host genome.</title>
        <authorList>
            <person name="Chaturvedi A."/>
            <person name="Li X."/>
            <person name="Dhandapani V."/>
            <person name="Marshall H."/>
            <person name="Kissane S."/>
            <person name="Cuenca-Cambronero M."/>
            <person name="Asole G."/>
            <person name="Calvet F."/>
            <person name="Ruiz-Romero M."/>
            <person name="Marangio P."/>
            <person name="Guigo R."/>
            <person name="Rago D."/>
            <person name="Mirbahai L."/>
            <person name="Eastwood N."/>
            <person name="Colbourne J.K."/>
            <person name="Zhou J."/>
            <person name="Mallon E."/>
            <person name="Orsini L."/>
        </authorList>
    </citation>
    <scope>NUCLEOTIDE SEQUENCE [LARGE SCALE GENOMIC DNA]</scope>
    <source>
        <strain evidence="1">LRV0_1</strain>
    </source>
</reference>
<comment type="caution">
    <text evidence="1">The sequence shown here is derived from an EMBL/GenBank/DDBJ whole genome shotgun (WGS) entry which is preliminary data.</text>
</comment>
<sequence>MRKCRIKNTPEYLLVWLFGSQQCESFFRGSRALCPVGLNKPNMTEGEFLDHARKVDASLLLQQKKSDIIYRRVEQKRNRCGGSLNALKEVEIPSDDDLANELKKCMQTAKKKMNSLGIKLTGEDIENFTFSSQYGKKLRGNLISDWEDEDDDGDDGQNEDLDHSFEEIASDQDPCDLELVDDEGNMRLVQKRTLCWFLEEQTRKMSSDRILRVRQLMSFPDSRKLVENQLKKDRL</sequence>
<evidence type="ECO:0000313" key="1">
    <source>
        <dbReference type="EMBL" id="KAK4045555.1"/>
    </source>
</evidence>
<name>A0ABR0BAR4_9CRUS</name>
<dbReference type="EMBL" id="JAOYFB010000044">
    <property type="protein sequence ID" value="KAK4045555.1"/>
    <property type="molecule type" value="Genomic_DNA"/>
</dbReference>
<organism evidence="1 2">
    <name type="scientific">Daphnia magna</name>
    <dbReference type="NCBI Taxonomy" id="35525"/>
    <lineage>
        <taxon>Eukaryota</taxon>
        <taxon>Metazoa</taxon>
        <taxon>Ecdysozoa</taxon>
        <taxon>Arthropoda</taxon>
        <taxon>Crustacea</taxon>
        <taxon>Branchiopoda</taxon>
        <taxon>Diplostraca</taxon>
        <taxon>Cladocera</taxon>
        <taxon>Anomopoda</taxon>
        <taxon>Daphniidae</taxon>
        <taxon>Daphnia</taxon>
    </lineage>
</organism>
<protein>
    <submittedName>
        <fullName evidence="1">Uncharacterized protein</fullName>
    </submittedName>
</protein>
<keyword evidence="2" id="KW-1185">Reference proteome</keyword>
<gene>
    <name evidence="1" type="ORF">OUZ56_033179</name>
</gene>
<evidence type="ECO:0000313" key="2">
    <source>
        <dbReference type="Proteomes" id="UP001234178"/>
    </source>
</evidence>
<dbReference type="Proteomes" id="UP001234178">
    <property type="component" value="Unassembled WGS sequence"/>
</dbReference>
<accession>A0ABR0BAR4</accession>
<proteinExistence type="predicted"/>